<dbReference type="InterPro" id="IPR051202">
    <property type="entry name" value="Peptidase_C40"/>
</dbReference>
<evidence type="ECO:0000256" key="3">
    <source>
        <dbReference type="ARBA" id="ARBA00022729"/>
    </source>
</evidence>
<keyword evidence="10" id="KW-1185">Reference proteome</keyword>
<feature type="domain" description="NlpC/P60" evidence="8">
    <location>
        <begin position="26"/>
        <end position="147"/>
    </location>
</feature>
<dbReference type="Pfam" id="PF00877">
    <property type="entry name" value="NLPC_P60"/>
    <property type="match status" value="1"/>
</dbReference>
<keyword evidence="5" id="KW-0788">Thiol protease</keyword>
<dbReference type="InterPro" id="IPR001119">
    <property type="entry name" value="SLH_dom"/>
</dbReference>
<name>A0A4Y8ITU9_9BACI</name>
<dbReference type="AlphaFoldDB" id="A0A4Y8ITU9"/>
<evidence type="ECO:0000256" key="5">
    <source>
        <dbReference type="ARBA" id="ARBA00022807"/>
    </source>
</evidence>
<accession>A0A4Y8ITU9</accession>
<dbReference type="GO" id="GO:0008234">
    <property type="term" value="F:cysteine-type peptidase activity"/>
    <property type="evidence" value="ECO:0007669"/>
    <property type="project" value="UniProtKB-KW"/>
</dbReference>
<dbReference type="PANTHER" id="PTHR47053">
    <property type="entry name" value="MUREIN DD-ENDOPEPTIDASE MEPH-RELATED"/>
    <property type="match status" value="1"/>
</dbReference>
<feature type="domain" description="SLH" evidence="7">
    <location>
        <begin position="167"/>
        <end position="230"/>
    </location>
</feature>
<evidence type="ECO:0000259" key="7">
    <source>
        <dbReference type="PROSITE" id="PS51272"/>
    </source>
</evidence>
<evidence type="ECO:0000256" key="6">
    <source>
        <dbReference type="SAM" id="SignalP"/>
    </source>
</evidence>
<feature type="signal peptide" evidence="6">
    <location>
        <begin position="1"/>
        <end position="20"/>
    </location>
</feature>
<dbReference type="Gene3D" id="3.90.1720.10">
    <property type="entry name" value="endopeptidase domain like (from Nostoc punctiforme)"/>
    <property type="match status" value="1"/>
</dbReference>
<keyword evidence="2" id="KW-0645">Protease</keyword>
<reference evidence="9 10" key="1">
    <citation type="submission" date="2019-03" db="EMBL/GenBank/DDBJ databases">
        <authorList>
            <person name="He R.-H."/>
        </authorList>
    </citation>
    <scope>NUCLEOTIDE SEQUENCE [LARGE SCALE GENOMIC DNA]</scope>
    <source>
        <strain evidence="10">SH 714</strain>
    </source>
</reference>
<keyword evidence="4" id="KW-0378">Hydrolase</keyword>
<dbReference type="InterPro" id="IPR038765">
    <property type="entry name" value="Papain-like_cys_pep_sf"/>
</dbReference>
<evidence type="ECO:0000256" key="4">
    <source>
        <dbReference type="ARBA" id="ARBA00022801"/>
    </source>
</evidence>
<dbReference type="EMBL" id="SOPW01000002">
    <property type="protein sequence ID" value="TFB24469.1"/>
    <property type="molecule type" value="Genomic_DNA"/>
</dbReference>
<sequence length="339" mass="37482">MRKISSLLVVLLLVSMATQAMTIAASSNQDELANTAKKYIGIPYNYGGTTTSGFDCSGYIGYVFDQYDIDLPRTTSQLAQTGESVAKSNLQKGDLVFFNTFGSGVSHAGIYIGNGEFIHASYSRGVTTDNLYSNYWAPRYLSAKRVMEKEEESEVVQASYEKERELGPGEYTDVKTNHWAYDEVKVLSQNDIIHGIGQDEFGADLNLTRAQIAALIVRSNDFNTQATNSSFEDIKDKWYAEEVAIAEQAGLFDHIDGSQLNPEEHVTREEVAIMVANAFDLDATTADNFTDVNPTLDSYESIVALKSEGIVQGYTDGTFRPDNSISRAEFALILYKLMN</sequence>
<evidence type="ECO:0000256" key="2">
    <source>
        <dbReference type="ARBA" id="ARBA00022670"/>
    </source>
</evidence>
<dbReference type="PROSITE" id="PS51272">
    <property type="entry name" value="SLH"/>
    <property type="match status" value="3"/>
</dbReference>
<protein>
    <recommendedName>
        <fullName evidence="11">Hydrolase Nlp/P60</fullName>
    </recommendedName>
</protein>
<evidence type="ECO:0000313" key="9">
    <source>
        <dbReference type="EMBL" id="TFB24469.1"/>
    </source>
</evidence>
<dbReference type="RefSeq" id="WP_134338828.1">
    <property type="nucleotide sequence ID" value="NZ_SOPW01000002.1"/>
</dbReference>
<dbReference type="Proteomes" id="UP000297975">
    <property type="component" value="Unassembled WGS sequence"/>
</dbReference>
<dbReference type="SUPFAM" id="SSF54001">
    <property type="entry name" value="Cysteine proteinases"/>
    <property type="match status" value="1"/>
</dbReference>
<dbReference type="PROSITE" id="PS51935">
    <property type="entry name" value="NLPC_P60"/>
    <property type="match status" value="1"/>
</dbReference>
<feature type="chain" id="PRO_5038991262" description="Hydrolase Nlp/P60" evidence="6">
    <location>
        <begin position="21"/>
        <end position="339"/>
    </location>
</feature>
<feature type="domain" description="SLH" evidence="7">
    <location>
        <begin position="231"/>
        <end position="284"/>
    </location>
</feature>
<organism evidence="9 10">
    <name type="scientific">Filobacillus milosensis</name>
    <dbReference type="NCBI Taxonomy" id="94137"/>
    <lineage>
        <taxon>Bacteria</taxon>
        <taxon>Bacillati</taxon>
        <taxon>Bacillota</taxon>
        <taxon>Bacilli</taxon>
        <taxon>Bacillales</taxon>
        <taxon>Bacillaceae</taxon>
        <taxon>Filobacillus</taxon>
    </lineage>
</organism>
<dbReference type="GO" id="GO:0006508">
    <property type="term" value="P:proteolysis"/>
    <property type="evidence" value="ECO:0007669"/>
    <property type="project" value="UniProtKB-KW"/>
</dbReference>
<keyword evidence="3 6" id="KW-0732">Signal</keyword>
<gene>
    <name evidence="9" type="ORF">E3U55_02945</name>
</gene>
<comment type="similarity">
    <text evidence="1">Belongs to the peptidase C40 family.</text>
</comment>
<dbReference type="OrthoDB" id="9813368at2"/>
<evidence type="ECO:0000259" key="8">
    <source>
        <dbReference type="PROSITE" id="PS51935"/>
    </source>
</evidence>
<dbReference type="InterPro" id="IPR000064">
    <property type="entry name" value="NLP_P60_dom"/>
</dbReference>
<comment type="caution">
    <text evidence="9">The sequence shown here is derived from an EMBL/GenBank/DDBJ whole genome shotgun (WGS) entry which is preliminary data.</text>
</comment>
<feature type="domain" description="SLH" evidence="7">
    <location>
        <begin position="285"/>
        <end position="339"/>
    </location>
</feature>
<dbReference type="PANTHER" id="PTHR47053:SF1">
    <property type="entry name" value="MUREIN DD-ENDOPEPTIDASE MEPH-RELATED"/>
    <property type="match status" value="1"/>
</dbReference>
<evidence type="ECO:0008006" key="11">
    <source>
        <dbReference type="Google" id="ProtNLM"/>
    </source>
</evidence>
<dbReference type="Pfam" id="PF00395">
    <property type="entry name" value="SLH"/>
    <property type="match status" value="3"/>
</dbReference>
<evidence type="ECO:0000256" key="1">
    <source>
        <dbReference type="ARBA" id="ARBA00007074"/>
    </source>
</evidence>
<evidence type="ECO:0000313" key="10">
    <source>
        <dbReference type="Proteomes" id="UP000297975"/>
    </source>
</evidence>
<proteinExistence type="inferred from homology"/>